<dbReference type="Pfam" id="PF00892">
    <property type="entry name" value="EamA"/>
    <property type="match status" value="2"/>
</dbReference>
<dbReference type="PANTHER" id="PTHR32322">
    <property type="entry name" value="INNER MEMBRANE TRANSPORTER"/>
    <property type="match status" value="1"/>
</dbReference>
<feature type="transmembrane region" description="Helical" evidence="6">
    <location>
        <begin position="280"/>
        <end position="300"/>
    </location>
</feature>
<evidence type="ECO:0000256" key="6">
    <source>
        <dbReference type="SAM" id="Phobius"/>
    </source>
</evidence>
<feature type="transmembrane region" description="Helical" evidence="6">
    <location>
        <begin position="160"/>
        <end position="178"/>
    </location>
</feature>
<accession>A0ABU4DPC0</accession>
<dbReference type="InterPro" id="IPR050638">
    <property type="entry name" value="AA-Vitamin_Transporters"/>
</dbReference>
<dbReference type="InterPro" id="IPR037185">
    <property type="entry name" value="EmrE-like"/>
</dbReference>
<dbReference type="EMBL" id="JAPMIV010000008">
    <property type="protein sequence ID" value="MDV6374277.1"/>
    <property type="molecule type" value="Genomic_DNA"/>
</dbReference>
<keyword evidence="3 6" id="KW-0812">Transmembrane</keyword>
<feature type="transmembrane region" description="Helical" evidence="6">
    <location>
        <begin position="105"/>
        <end position="124"/>
    </location>
</feature>
<sequence length="312" mass="32286">MSRIPSPALNTPTPAATTLAPLLFVFLWSTGFIGTKGAALNADPFAYLSVRFVLAALLMAGLTLALRAPWPRGQAQWTQAAISGLLLHAGYLGAVTYGISQQLPAGVMSVIVGLQPLLTGLLSGPLLGENVNGRQWAGLGLGFVGVVLVVLGRAPGSGIYTTPALLAAAFALVSTTLGTLYQRRSGADVPLLGGTAGQYAASATAMLLITAIHGGAYIHWNTEFIVSLVWLTLALSVGAILLLLTLIRRMPATRVSSLFYLVPPLVVIEAYFLYGEHLSALALVGLLGCVGGVVLASVTPGGRGMFARRRAG</sequence>
<feature type="transmembrane region" description="Helical" evidence="6">
    <location>
        <begin position="136"/>
        <end position="154"/>
    </location>
</feature>
<evidence type="ECO:0000256" key="3">
    <source>
        <dbReference type="ARBA" id="ARBA00022692"/>
    </source>
</evidence>
<reference evidence="8 9" key="1">
    <citation type="submission" date="2022-11" db="EMBL/GenBank/DDBJ databases">
        <title>Deinococcus ZS9-10, Low Temperature and Draught-tolerating, UV-resistant Bacteria from Continental Antarctica.</title>
        <authorList>
            <person name="Cheng L."/>
        </authorList>
    </citation>
    <scope>NUCLEOTIDE SEQUENCE [LARGE SCALE GENOMIC DNA]</scope>
    <source>
        <strain evidence="8 9">ZS9-10</strain>
    </source>
</reference>
<dbReference type="Gene3D" id="1.10.3730.20">
    <property type="match status" value="1"/>
</dbReference>
<gene>
    <name evidence="8" type="ORF">ORD21_06685</name>
</gene>
<comment type="similarity">
    <text evidence="2">Belongs to the EamA transporter family.</text>
</comment>
<feature type="transmembrane region" description="Helical" evidence="6">
    <location>
        <begin position="80"/>
        <end position="99"/>
    </location>
</feature>
<evidence type="ECO:0000256" key="1">
    <source>
        <dbReference type="ARBA" id="ARBA00004141"/>
    </source>
</evidence>
<keyword evidence="9" id="KW-1185">Reference proteome</keyword>
<comment type="caution">
    <text evidence="8">The sequence shown here is derived from an EMBL/GenBank/DDBJ whole genome shotgun (WGS) entry which is preliminary data.</text>
</comment>
<name>A0ABU4DPC0_9DEIO</name>
<feature type="transmembrane region" description="Helical" evidence="6">
    <location>
        <begin position="12"/>
        <end position="33"/>
    </location>
</feature>
<dbReference type="Proteomes" id="UP001276150">
    <property type="component" value="Unassembled WGS sequence"/>
</dbReference>
<keyword evidence="5 6" id="KW-0472">Membrane</keyword>
<feature type="domain" description="EamA" evidence="7">
    <location>
        <begin position="164"/>
        <end position="297"/>
    </location>
</feature>
<feature type="transmembrane region" description="Helical" evidence="6">
    <location>
        <begin position="224"/>
        <end position="246"/>
    </location>
</feature>
<organism evidence="8 9">
    <name type="scientific">Deinococcus arenicola</name>
    <dbReference type="NCBI Taxonomy" id="2994950"/>
    <lineage>
        <taxon>Bacteria</taxon>
        <taxon>Thermotogati</taxon>
        <taxon>Deinococcota</taxon>
        <taxon>Deinococci</taxon>
        <taxon>Deinococcales</taxon>
        <taxon>Deinococcaceae</taxon>
        <taxon>Deinococcus</taxon>
    </lineage>
</organism>
<keyword evidence="4 6" id="KW-1133">Transmembrane helix</keyword>
<evidence type="ECO:0000256" key="2">
    <source>
        <dbReference type="ARBA" id="ARBA00007362"/>
    </source>
</evidence>
<evidence type="ECO:0000313" key="9">
    <source>
        <dbReference type="Proteomes" id="UP001276150"/>
    </source>
</evidence>
<dbReference type="PANTHER" id="PTHR32322:SF2">
    <property type="entry name" value="EAMA DOMAIN-CONTAINING PROTEIN"/>
    <property type="match status" value="1"/>
</dbReference>
<comment type="subcellular location">
    <subcellularLocation>
        <location evidence="1">Membrane</location>
        <topology evidence="1">Multi-pass membrane protein</topology>
    </subcellularLocation>
</comment>
<dbReference type="RefSeq" id="WP_317639595.1">
    <property type="nucleotide sequence ID" value="NZ_JAPMIV010000008.1"/>
</dbReference>
<dbReference type="InterPro" id="IPR000620">
    <property type="entry name" value="EamA_dom"/>
</dbReference>
<feature type="transmembrane region" description="Helical" evidence="6">
    <location>
        <begin position="199"/>
        <end position="218"/>
    </location>
</feature>
<feature type="domain" description="EamA" evidence="7">
    <location>
        <begin position="22"/>
        <end position="150"/>
    </location>
</feature>
<proteinExistence type="inferred from homology"/>
<evidence type="ECO:0000313" key="8">
    <source>
        <dbReference type="EMBL" id="MDV6374277.1"/>
    </source>
</evidence>
<evidence type="ECO:0000256" key="5">
    <source>
        <dbReference type="ARBA" id="ARBA00023136"/>
    </source>
</evidence>
<feature type="transmembrane region" description="Helical" evidence="6">
    <location>
        <begin position="45"/>
        <end position="68"/>
    </location>
</feature>
<protein>
    <submittedName>
        <fullName evidence="8">DMT family transporter</fullName>
    </submittedName>
</protein>
<dbReference type="SUPFAM" id="SSF103481">
    <property type="entry name" value="Multidrug resistance efflux transporter EmrE"/>
    <property type="match status" value="2"/>
</dbReference>
<evidence type="ECO:0000259" key="7">
    <source>
        <dbReference type="Pfam" id="PF00892"/>
    </source>
</evidence>
<evidence type="ECO:0000256" key="4">
    <source>
        <dbReference type="ARBA" id="ARBA00022989"/>
    </source>
</evidence>